<dbReference type="EMBL" id="KB569226">
    <property type="protein sequence ID" value="EMP27537.1"/>
    <property type="molecule type" value="Genomic_DNA"/>
</dbReference>
<dbReference type="Pfam" id="PF04819">
    <property type="entry name" value="DUF716"/>
    <property type="match status" value="1"/>
</dbReference>
<evidence type="ECO:0000256" key="3">
    <source>
        <dbReference type="ARBA" id="ARBA00022692"/>
    </source>
</evidence>
<evidence type="ECO:0000256" key="5">
    <source>
        <dbReference type="ARBA" id="ARBA00023136"/>
    </source>
</evidence>
<organism evidence="6 7">
    <name type="scientific">Chelonia mydas</name>
    <name type="common">Green sea-turtle</name>
    <name type="synonym">Chelonia agassizi</name>
    <dbReference type="NCBI Taxonomy" id="8469"/>
    <lineage>
        <taxon>Eukaryota</taxon>
        <taxon>Metazoa</taxon>
        <taxon>Chordata</taxon>
        <taxon>Craniata</taxon>
        <taxon>Vertebrata</taxon>
        <taxon>Euteleostomi</taxon>
        <taxon>Archelosauria</taxon>
        <taxon>Testudinata</taxon>
        <taxon>Testudines</taxon>
        <taxon>Cryptodira</taxon>
        <taxon>Durocryptodira</taxon>
        <taxon>Americhelydia</taxon>
        <taxon>Chelonioidea</taxon>
        <taxon>Cheloniidae</taxon>
        <taxon>Chelonia</taxon>
    </lineage>
</organism>
<keyword evidence="7" id="KW-1185">Reference proteome</keyword>
<dbReference type="InterPro" id="IPR042127">
    <property type="entry name" value="TMEM45"/>
</dbReference>
<sequence>MLGLWWSLNYPLMRLNKTCCTNRCYQSLEFVDAAGKLIFSFVDFLFHLHVCSRSALQQHVHLLLIAALGGDALSLWLEVFIPRHPCPAALQHPCSPHAGSRFRQILFVLYPPWEWLDGDQTDDGNIMLSTRCVCWHYAATLLIVVFNDAIVFWHELGSGGKVGE</sequence>
<comment type="similarity">
    <text evidence="2">Belongs to the TMEM45 family.</text>
</comment>
<protein>
    <submittedName>
        <fullName evidence="6">Transmembrane protein 45B</fullName>
    </submittedName>
</protein>
<name>M7BH17_CHEMY</name>
<dbReference type="GO" id="GO:0016020">
    <property type="term" value="C:membrane"/>
    <property type="evidence" value="ECO:0007669"/>
    <property type="project" value="UniProtKB-SubCell"/>
</dbReference>
<evidence type="ECO:0000256" key="4">
    <source>
        <dbReference type="ARBA" id="ARBA00022989"/>
    </source>
</evidence>
<dbReference type="InterPro" id="IPR006904">
    <property type="entry name" value="DUF716"/>
</dbReference>
<dbReference type="PANTHER" id="PTHR16007">
    <property type="entry name" value="EPIDIDYMAL MEMBRANE PROTEIN E9-RELATED"/>
    <property type="match status" value="1"/>
</dbReference>
<gene>
    <name evidence="6" type="ORF">UY3_15379</name>
</gene>
<evidence type="ECO:0000256" key="1">
    <source>
        <dbReference type="ARBA" id="ARBA00004141"/>
    </source>
</evidence>
<keyword evidence="5" id="KW-0472">Membrane</keyword>
<dbReference type="PANTHER" id="PTHR16007:SF15">
    <property type="entry name" value="TRANSMEMBRANE PROTEIN 45B"/>
    <property type="match status" value="1"/>
</dbReference>
<keyword evidence="3 6" id="KW-0812">Transmembrane</keyword>
<reference evidence="7" key="1">
    <citation type="journal article" date="2013" name="Nat. Genet.">
        <title>The draft genomes of soft-shell turtle and green sea turtle yield insights into the development and evolution of the turtle-specific body plan.</title>
        <authorList>
            <person name="Wang Z."/>
            <person name="Pascual-Anaya J."/>
            <person name="Zadissa A."/>
            <person name="Li W."/>
            <person name="Niimura Y."/>
            <person name="Huang Z."/>
            <person name="Li C."/>
            <person name="White S."/>
            <person name="Xiong Z."/>
            <person name="Fang D."/>
            <person name="Wang B."/>
            <person name="Ming Y."/>
            <person name="Chen Y."/>
            <person name="Zheng Y."/>
            <person name="Kuraku S."/>
            <person name="Pignatelli M."/>
            <person name="Herrero J."/>
            <person name="Beal K."/>
            <person name="Nozawa M."/>
            <person name="Li Q."/>
            <person name="Wang J."/>
            <person name="Zhang H."/>
            <person name="Yu L."/>
            <person name="Shigenobu S."/>
            <person name="Wang J."/>
            <person name="Liu J."/>
            <person name="Flicek P."/>
            <person name="Searle S."/>
            <person name="Wang J."/>
            <person name="Kuratani S."/>
            <person name="Yin Y."/>
            <person name="Aken B."/>
            <person name="Zhang G."/>
            <person name="Irie N."/>
        </authorList>
    </citation>
    <scope>NUCLEOTIDE SEQUENCE [LARGE SCALE GENOMIC DNA]</scope>
</reference>
<dbReference type="Proteomes" id="UP000031443">
    <property type="component" value="Unassembled WGS sequence"/>
</dbReference>
<evidence type="ECO:0000313" key="6">
    <source>
        <dbReference type="EMBL" id="EMP27537.1"/>
    </source>
</evidence>
<dbReference type="AlphaFoldDB" id="M7BH17"/>
<evidence type="ECO:0000256" key="2">
    <source>
        <dbReference type="ARBA" id="ARBA00006948"/>
    </source>
</evidence>
<proteinExistence type="inferred from homology"/>
<keyword evidence="4" id="KW-1133">Transmembrane helix</keyword>
<accession>M7BH17</accession>
<comment type="subcellular location">
    <subcellularLocation>
        <location evidence="1">Membrane</location>
        <topology evidence="1">Multi-pass membrane protein</topology>
    </subcellularLocation>
</comment>
<evidence type="ECO:0000313" key="7">
    <source>
        <dbReference type="Proteomes" id="UP000031443"/>
    </source>
</evidence>